<evidence type="ECO:0000256" key="1">
    <source>
        <dbReference type="SAM" id="MobiDB-lite"/>
    </source>
</evidence>
<evidence type="ECO:0000313" key="2">
    <source>
        <dbReference type="EMBL" id="KAL3657177.1"/>
    </source>
</evidence>
<organism evidence="2 3">
    <name type="scientific">Phytophthora oleae</name>
    <dbReference type="NCBI Taxonomy" id="2107226"/>
    <lineage>
        <taxon>Eukaryota</taxon>
        <taxon>Sar</taxon>
        <taxon>Stramenopiles</taxon>
        <taxon>Oomycota</taxon>
        <taxon>Peronosporomycetes</taxon>
        <taxon>Peronosporales</taxon>
        <taxon>Peronosporaceae</taxon>
        <taxon>Phytophthora</taxon>
    </lineage>
</organism>
<dbReference type="EMBL" id="JBIMZQ010000068">
    <property type="protein sequence ID" value="KAL3657177.1"/>
    <property type="molecule type" value="Genomic_DNA"/>
</dbReference>
<accession>A0ABD3ES80</accession>
<evidence type="ECO:0000313" key="3">
    <source>
        <dbReference type="Proteomes" id="UP001632037"/>
    </source>
</evidence>
<dbReference type="InterPro" id="IPR052727">
    <property type="entry name" value="Rab4/Rab5_effector"/>
</dbReference>
<name>A0ABD3ES80_9STRA</name>
<comment type="caution">
    <text evidence="2">The sequence shown here is derived from an EMBL/GenBank/DDBJ whole genome shotgun (WGS) entry which is preliminary data.</text>
</comment>
<dbReference type="PANTHER" id="PTHR13510">
    <property type="entry name" value="FYVE-FINGER-CONTAINING RAB5 EFFECTOR PROTEIN RABENOSYN-5-RELATED"/>
    <property type="match status" value="1"/>
</dbReference>
<reference evidence="2 3" key="1">
    <citation type="submission" date="2024-09" db="EMBL/GenBank/DDBJ databases">
        <title>Genome sequencing and assembly of Phytophthora oleae, isolate VK10A, causative agent of rot of olive drupes.</title>
        <authorList>
            <person name="Conti Taguali S."/>
            <person name="Riolo M."/>
            <person name="La Spada F."/>
            <person name="Cacciola S.O."/>
            <person name="Dionisio G."/>
        </authorList>
    </citation>
    <scope>NUCLEOTIDE SEQUENCE [LARGE SCALE GENOMIC DNA]</scope>
    <source>
        <strain evidence="2 3">VK10A</strain>
    </source>
</reference>
<keyword evidence="3" id="KW-1185">Reference proteome</keyword>
<dbReference type="CDD" id="cd00065">
    <property type="entry name" value="FYVE_like_SF"/>
    <property type="match status" value="1"/>
</dbReference>
<dbReference type="Gene3D" id="3.30.530.20">
    <property type="match status" value="1"/>
</dbReference>
<dbReference type="InterPro" id="IPR023393">
    <property type="entry name" value="START-like_dom_sf"/>
</dbReference>
<proteinExistence type="predicted"/>
<dbReference type="Proteomes" id="UP001632037">
    <property type="component" value="Unassembled WGS sequence"/>
</dbReference>
<protein>
    <recommendedName>
        <fullName evidence="4">FYVE-type domain-containing protein</fullName>
    </recommendedName>
</protein>
<evidence type="ECO:0008006" key="4">
    <source>
        <dbReference type="Google" id="ProtNLM"/>
    </source>
</evidence>
<feature type="compositionally biased region" description="Basic and acidic residues" evidence="1">
    <location>
        <begin position="80"/>
        <end position="89"/>
    </location>
</feature>
<gene>
    <name evidence="2" type="ORF">V7S43_017971</name>
</gene>
<sequence>MTKFIPAPGAVPERVHVPKAQQQALTDLADGIIAETLQTYESFISSGRQLPHDQWKHVKTKEKVSVFRSRRGKTGKVHSQSHDEKDPSRPRLLSASAMEQAAASGQPFYDDDDPVQEEETSTDTHSSSSDAGSFSLLDDSVLANIKPSHVPLVVATGSIDGTVEDVAFGAVANTKCRWLVRNSYVKNDVFDDRKLLATLQTPSEEDPFRSVVIKWATANFGPFVTRRDFLYLESQGMAFDSDGERVFYNLIHFIELKDCPPLDSRYNVIRASTSICYIVSQLNDETIELFGRGFVEPRGEMMESHGIAILGQNVASCVGVVECSNLKKLSWLMSRRRRSDASGIAPANACGVCHKTLKNNLGSLIQAPSGCPICRRVTCRKCSVQKKLTVDASKEITQKNFTFCLSCVIEARELSAWEVATACLESS</sequence>
<feature type="region of interest" description="Disordered" evidence="1">
    <location>
        <begin position="62"/>
        <end position="131"/>
    </location>
</feature>
<dbReference type="PANTHER" id="PTHR13510:SF44">
    <property type="entry name" value="RABENOSYN-5"/>
    <property type="match status" value="1"/>
</dbReference>
<feature type="compositionally biased region" description="Acidic residues" evidence="1">
    <location>
        <begin position="109"/>
        <end position="121"/>
    </location>
</feature>
<dbReference type="AlphaFoldDB" id="A0ABD3ES80"/>